<keyword evidence="2" id="KW-0472">Membrane</keyword>
<evidence type="ECO:0000256" key="1">
    <source>
        <dbReference type="SAM" id="MobiDB-lite"/>
    </source>
</evidence>
<dbReference type="EMBL" id="ASPP01023863">
    <property type="protein sequence ID" value="ETO09853.1"/>
    <property type="molecule type" value="Genomic_DNA"/>
</dbReference>
<feature type="region of interest" description="Disordered" evidence="1">
    <location>
        <begin position="93"/>
        <end position="116"/>
    </location>
</feature>
<evidence type="ECO:0000313" key="3">
    <source>
        <dbReference type="EMBL" id="ETO09853.1"/>
    </source>
</evidence>
<proteinExistence type="predicted"/>
<name>X6M782_RETFI</name>
<dbReference type="Proteomes" id="UP000023152">
    <property type="component" value="Unassembled WGS sequence"/>
</dbReference>
<reference evidence="3 4" key="1">
    <citation type="journal article" date="2013" name="Curr. Biol.">
        <title>The Genome of the Foraminiferan Reticulomyxa filosa.</title>
        <authorList>
            <person name="Glockner G."/>
            <person name="Hulsmann N."/>
            <person name="Schleicher M."/>
            <person name="Noegel A.A."/>
            <person name="Eichinger L."/>
            <person name="Gallinger C."/>
            <person name="Pawlowski J."/>
            <person name="Sierra R."/>
            <person name="Euteneuer U."/>
            <person name="Pillet L."/>
            <person name="Moustafa A."/>
            <person name="Platzer M."/>
            <person name="Groth M."/>
            <person name="Szafranski K."/>
            <person name="Schliwa M."/>
        </authorList>
    </citation>
    <scope>NUCLEOTIDE SEQUENCE [LARGE SCALE GENOMIC DNA]</scope>
</reference>
<keyword evidence="4" id="KW-1185">Reference proteome</keyword>
<organism evidence="3 4">
    <name type="scientific">Reticulomyxa filosa</name>
    <dbReference type="NCBI Taxonomy" id="46433"/>
    <lineage>
        <taxon>Eukaryota</taxon>
        <taxon>Sar</taxon>
        <taxon>Rhizaria</taxon>
        <taxon>Retaria</taxon>
        <taxon>Foraminifera</taxon>
        <taxon>Monothalamids</taxon>
        <taxon>Reticulomyxidae</taxon>
        <taxon>Reticulomyxa</taxon>
    </lineage>
</organism>
<feature type="transmembrane region" description="Helical" evidence="2">
    <location>
        <begin position="49"/>
        <end position="69"/>
    </location>
</feature>
<evidence type="ECO:0000256" key="2">
    <source>
        <dbReference type="SAM" id="Phobius"/>
    </source>
</evidence>
<accession>X6M782</accession>
<dbReference type="AlphaFoldDB" id="X6M782"/>
<keyword evidence="2" id="KW-1133">Transmembrane helix</keyword>
<comment type="caution">
    <text evidence="3">The sequence shown here is derived from an EMBL/GenBank/DDBJ whole genome shotgun (WGS) entry which is preliminary data.</text>
</comment>
<feature type="compositionally biased region" description="Basic residues" evidence="1">
    <location>
        <begin position="93"/>
        <end position="108"/>
    </location>
</feature>
<gene>
    <name evidence="3" type="ORF">RFI_27525</name>
</gene>
<keyword evidence="2" id="KW-0812">Transmembrane</keyword>
<sequence length="444" mass="52375">MMCGEVRDGQMRLRNIDEGNLLCFKFMFNLKKEYGVETTPSPKGEIKYVFLYLFIYIDILLLCIVDVFIKCNNKRKKKGKKKKVVIRKKRYNKKKKGKLKNGKKKERKKEKSDRKNLKKIKIKRLIKKKIIFESGYVPRGITIWVSKFFSLCVCLKNLCDIVWLNVIESEAWQCIRVYVEASYDKWFDAAKVLRWIKQIWQAKREKISSSSELEQKMHITNTRIIKEVTNFNKQEGQQLYLEYMLFLSSSVVVKYIIQNNVSMDHLVNIVLNEEEKERTNFTRFTSTPGLFFWSKRTVVIGQVRLKGNGCLVKSQLKKKICKNIEVITALPDERLHIKWAQLELISMETDILREQSRPIVCSELANKKRNTIAFLYLDLHLFADRSLLDFNTEDLTQQHKSEELAEEIAKSTCMLLLSLNECKTLPIILFTEDSLYSFMFVYIP</sequence>
<protein>
    <submittedName>
        <fullName evidence="3">Uncharacterized protein</fullName>
    </submittedName>
</protein>
<evidence type="ECO:0000313" key="4">
    <source>
        <dbReference type="Proteomes" id="UP000023152"/>
    </source>
</evidence>